<dbReference type="SUPFAM" id="SSF51658">
    <property type="entry name" value="Xylose isomerase-like"/>
    <property type="match status" value="1"/>
</dbReference>
<evidence type="ECO:0000313" key="2">
    <source>
        <dbReference type="EMBL" id="EHQ62117.1"/>
    </source>
</evidence>
<keyword evidence="3" id="KW-1185">Reference proteome</keyword>
<dbReference type="PATRIC" id="fig|1131935.3.peg.2463"/>
<proteinExistence type="predicted"/>
<gene>
    <name evidence="2" type="ORF">PDENDC454_11950</name>
</gene>
<comment type="caution">
    <text evidence="2">The sequence shown here is derived from an EMBL/GenBank/DDBJ whole genome shotgun (WGS) entry which is preliminary data.</text>
</comment>
<feature type="domain" description="Xylose isomerase-like TIM barrel" evidence="1">
    <location>
        <begin position="24"/>
        <end position="252"/>
    </location>
</feature>
<sequence>MSEAHSPWKLGTYWYDKESVSLMQVKEAGIACIELNLDNDILPEEALTPAMRTRYQQAVDAAGKAGIEIWSVHLPFGNPWDISAFNDAERMAIIEAHTHVMDWARDWGAQVVVIHPSFEPIPDEQREQRLKLAAASVRELSERAHARGLKLAVEDLPRSCLGRDSAEIAALISSAPHAVVCCDTNHLLTEKPEEFIRSIGSRIGTLHISDYDGVDERHWIPGRGIVNWPEVLQALMDSGYGGPFMFEANYKDPHDLVQCYQGLMKLVSDARAP</sequence>
<dbReference type="Proteomes" id="UP000003900">
    <property type="component" value="Unassembled WGS sequence"/>
</dbReference>
<dbReference type="InterPro" id="IPR050312">
    <property type="entry name" value="IolE/XylAMocC-like"/>
</dbReference>
<dbReference type="PANTHER" id="PTHR12110:SF53">
    <property type="entry name" value="BLR5974 PROTEIN"/>
    <property type="match status" value="1"/>
</dbReference>
<organism evidence="2 3">
    <name type="scientific">Paenibacillus dendritiformis C454</name>
    <dbReference type="NCBI Taxonomy" id="1131935"/>
    <lineage>
        <taxon>Bacteria</taxon>
        <taxon>Bacillati</taxon>
        <taxon>Bacillota</taxon>
        <taxon>Bacilli</taxon>
        <taxon>Bacillales</taxon>
        <taxon>Paenibacillaceae</taxon>
        <taxon>Paenibacillus</taxon>
    </lineage>
</organism>
<dbReference type="Pfam" id="PF01261">
    <property type="entry name" value="AP_endonuc_2"/>
    <property type="match status" value="1"/>
</dbReference>
<evidence type="ECO:0000259" key="1">
    <source>
        <dbReference type="Pfam" id="PF01261"/>
    </source>
</evidence>
<dbReference type="AlphaFoldDB" id="H3SFT5"/>
<evidence type="ECO:0000313" key="3">
    <source>
        <dbReference type="Proteomes" id="UP000003900"/>
    </source>
</evidence>
<reference evidence="2 3" key="1">
    <citation type="journal article" date="2012" name="J. Bacteriol.">
        <title>Genome Sequence of the Pattern-Forming Social Bacterium Paenibacillus dendritiformis C454 Chiral Morphotype.</title>
        <authorList>
            <person name="Sirota-Madi A."/>
            <person name="Olender T."/>
            <person name="Helman Y."/>
            <person name="Brainis I."/>
            <person name="Finkelshtein A."/>
            <person name="Roth D."/>
            <person name="Hagai E."/>
            <person name="Leshkowitz D."/>
            <person name="Brodsky L."/>
            <person name="Galatenko V."/>
            <person name="Nikolaev V."/>
            <person name="Gutnick D.L."/>
            <person name="Lancet D."/>
            <person name="Ben-Jacob E."/>
        </authorList>
    </citation>
    <scope>NUCLEOTIDE SEQUENCE [LARGE SCALE GENOMIC DNA]</scope>
    <source>
        <strain evidence="2 3">C454</strain>
    </source>
</reference>
<dbReference type="PANTHER" id="PTHR12110">
    <property type="entry name" value="HYDROXYPYRUVATE ISOMERASE"/>
    <property type="match status" value="1"/>
</dbReference>
<dbReference type="OrthoDB" id="9801960at2"/>
<accession>H3SFT5</accession>
<dbReference type="InterPro" id="IPR013022">
    <property type="entry name" value="Xyl_isomerase-like_TIM-brl"/>
</dbReference>
<dbReference type="Gene3D" id="3.20.20.150">
    <property type="entry name" value="Divalent-metal-dependent TIM barrel enzymes"/>
    <property type="match status" value="1"/>
</dbReference>
<dbReference type="RefSeq" id="WP_006676890.1">
    <property type="nucleotide sequence ID" value="NZ_AHKH01000025.1"/>
</dbReference>
<dbReference type="EMBL" id="AHKH01000025">
    <property type="protein sequence ID" value="EHQ62117.1"/>
    <property type="molecule type" value="Genomic_DNA"/>
</dbReference>
<dbReference type="STRING" id="1131935.PDENDC454_11950"/>
<protein>
    <recommendedName>
        <fullName evidence="1">Xylose isomerase-like TIM barrel domain-containing protein</fullName>
    </recommendedName>
</protein>
<name>H3SFT5_9BACL</name>
<dbReference type="InterPro" id="IPR036237">
    <property type="entry name" value="Xyl_isomerase-like_sf"/>
</dbReference>